<protein>
    <submittedName>
        <fullName evidence="2">Uncharacterized protein</fullName>
    </submittedName>
</protein>
<dbReference type="EMBL" id="VWRR01000020">
    <property type="protein sequence ID" value="KAF6000416.1"/>
    <property type="molecule type" value="Genomic_DNA"/>
</dbReference>
<dbReference type="OrthoDB" id="10605014at2759"/>
<gene>
    <name evidence="2" type="ORF">F1559_001153</name>
</gene>
<feature type="region of interest" description="Disordered" evidence="1">
    <location>
        <begin position="128"/>
        <end position="218"/>
    </location>
</feature>
<sequence length="218" mass="23630">MLELLRLDRAAFRGQPSNGEWPAVSVPVQSPSSEINLGDLGYSVSDFIDKKKLFSPELAERTETQLELEEIEDEEVQKARGVTVRRFVQTVGTLVAAYLVYVGSRRWEEWMHEEERLATEQEISLTGTYIDPAVPREDLEKKRGGDSATTSSPRFSEDEPGQGSGPDAAAGGSKRPGAGPTPSAPSTDPGGSGGQDSTPRDRSRGPNEGLDLLDDLLD</sequence>
<accession>A0A7J7IBF5</accession>
<proteinExistence type="predicted"/>
<organism evidence="2 3">
    <name type="scientific">Cyanidiococcus yangmingshanensis</name>
    <dbReference type="NCBI Taxonomy" id="2690220"/>
    <lineage>
        <taxon>Eukaryota</taxon>
        <taxon>Rhodophyta</taxon>
        <taxon>Bangiophyceae</taxon>
        <taxon>Cyanidiales</taxon>
        <taxon>Cyanidiaceae</taxon>
        <taxon>Cyanidiococcus</taxon>
    </lineage>
</organism>
<name>A0A7J7IBF5_9RHOD</name>
<reference evidence="2 3" key="1">
    <citation type="journal article" date="2020" name="J. Phycol.">
        <title>Comparative genome analysis reveals Cyanidiococcus gen. nov., a new extremophilic red algal genus sister to Cyanidioschyzon (Cyanidioschyzonaceae, Rhodophyta).</title>
        <authorList>
            <person name="Liu S.-L."/>
            <person name="Chiang Y.-R."/>
            <person name="Yoon H.S."/>
            <person name="Fu H.-Y."/>
        </authorList>
    </citation>
    <scope>NUCLEOTIDE SEQUENCE [LARGE SCALE GENOMIC DNA]</scope>
    <source>
        <strain evidence="2 3">THAL066</strain>
    </source>
</reference>
<evidence type="ECO:0000256" key="1">
    <source>
        <dbReference type="SAM" id="MobiDB-lite"/>
    </source>
</evidence>
<evidence type="ECO:0000313" key="3">
    <source>
        <dbReference type="Proteomes" id="UP000530660"/>
    </source>
</evidence>
<comment type="caution">
    <text evidence="2">The sequence shown here is derived from an EMBL/GenBank/DDBJ whole genome shotgun (WGS) entry which is preliminary data.</text>
</comment>
<feature type="compositionally biased region" description="Basic and acidic residues" evidence="1">
    <location>
        <begin position="134"/>
        <end position="145"/>
    </location>
</feature>
<evidence type="ECO:0000313" key="2">
    <source>
        <dbReference type="EMBL" id="KAF6000416.1"/>
    </source>
</evidence>
<dbReference type="AlphaFoldDB" id="A0A7J7IBF5"/>
<keyword evidence="3" id="KW-1185">Reference proteome</keyword>
<dbReference type="Proteomes" id="UP000530660">
    <property type="component" value="Unassembled WGS sequence"/>
</dbReference>